<protein>
    <submittedName>
        <fullName evidence="1">Uncharacterized protein</fullName>
    </submittedName>
</protein>
<comment type="caution">
    <text evidence="1">The sequence shown here is derived from an EMBL/GenBank/DDBJ whole genome shotgun (WGS) entry which is preliminary data.</text>
</comment>
<name>A0A1Q9C0T0_SYMMI</name>
<dbReference type="AlphaFoldDB" id="A0A1Q9C0T0"/>
<dbReference type="OrthoDB" id="417237at2759"/>
<organism evidence="1 2">
    <name type="scientific">Symbiodinium microadriaticum</name>
    <name type="common">Dinoflagellate</name>
    <name type="synonym">Zooxanthella microadriatica</name>
    <dbReference type="NCBI Taxonomy" id="2951"/>
    <lineage>
        <taxon>Eukaryota</taxon>
        <taxon>Sar</taxon>
        <taxon>Alveolata</taxon>
        <taxon>Dinophyceae</taxon>
        <taxon>Suessiales</taxon>
        <taxon>Symbiodiniaceae</taxon>
        <taxon>Symbiodinium</taxon>
    </lineage>
</organism>
<reference evidence="1 2" key="1">
    <citation type="submission" date="2016-02" db="EMBL/GenBank/DDBJ databases">
        <title>Genome analysis of coral dinoflagellate symbionts highlights evolutionary adaptations to a symbiotic lifestyle.</title>
        <authorList>
            <person name="Aranda M."/>
            <person name="Li Y."/>
            <person name="Liew Y.J."/>
            <person name="Baumgarten S."/>
            <person name="Simakov O."/>
            <person name="Wilson M."/>
            <person name="Piel J."/>
            <person name="Ashoor H."/>
            <person name="Bougouffa S."/>
            <person name="Bajic V.B."/>
            <person name="Ryu T."/>
            <person name="Ravasi T."/>
            <person name="Bayer T."/>
            <person name="Micklem G."/>
            <person name="Kim H."/>
            <person name="Bhak J."/>
            <person name="Lajeunesse T.C."/>
            <person name="Voolstra C.R."/>
        </authorList>
    </citation>
    <scope>NUCLEOTIDE SEQUENCE [LARGE SCALE GENOMIC DNA]</scope>
    <source>
        <strain evidence="1 2">CCMP2467</strain>
    </source>
</reference>
<accession>A0A1Q9C0T0</accession>
<dbReference type="EMBL" id="LSRX01002002">
    <property type="protein sequence ID" value="OLP76517.1"/>
    <property type="molecule type" value="Genomic_DNA"/>
</dbReference>
<dbReference type="Proteomes" id="UP000186817">
    <property type="component" value="Unassembled WGS sequence"/>
</dbReference>
<sequence length="214" mass="23403">MLLDDLSLAKDDIFDLCCCAADDGDVGRRVLPVLLVLTIPVSIVLNLSKGFRELQGPLDSLDNFDVCVLVNAVHFSVRQGAGLFPEFAGPVTISARRDAMPACPDYLDMPKAAKRRLRNSKAKAGISVPYRLGVNFADTCLTEAKERALDLLRHEVLQTETSETLEVAKPTGTSDRLSVMRAKWAKQGWFGSDYIQFSPPTGPMVQKLSAFASE</sequence>
<gene>
    <name evidence="1" type="ORF">AK812_SmicGene43542</name>
</gene>
<evidence type="ECO:0000313" key="1">
    <source>
        <dbReference type="EMBL" id="OLP76517.1"/>
    </source>
</evidence>
<proteinExistence type="predicted"/>
<keyword evidence="2" id="KW-1185">Reference proteome</keyword>
<evidence type="ECO:0000313" key="2">
    <source>
        <dbReference type="Proteomes" id="UP000186817"/>
    </source>
</evidence>